<protein>
    <submittedName>
        <fullName evidence="1">Uncharacterized protein</fullName>
    </submittedName>
</protein>
<organism evidence="1 2">
    <name type="scientific">Methanocorpusculum labreanum (strain ATCC 43576 / DSM 4855 / Z)</name>
    <dbReference type="NCBI Taxonomy" id="410358"/>
    <lineage>
        <taxon>Archaea</taxon>
        <taxon>Methanobacteriati</taxon>
        <taxon>Methanobacteriota</taxon>
        <taxon>Stenosarchaea group</taxon>
        <taxon>Methanomicrobia</taxon>
        <taxon>Methanomicrobiales</taxon>
        <taxon>Methanocorpusculaceae</taxon>
        <taxon>Methanocorpusculum</taxon>
    </lineage>
</organism>
<gene>
    <name evidence="1" type="ordered locus">Mlab_0798</name>
</gene>
<evidence type="ECO:0000313" key="2">
    <source>
        <dbReference type="Proteomes" id="UP000000365"/>
    </source>
</evidence>
<dbReference type="Proteomes" id="UP000000365">
    <property type="component" value="Chromosome"/>
</dbReference>
<proteinExistence type="predicted"/>
<dbReference type="AlphaFoldDB" id="A2SRL3"/>
<keyword evidence="2" id="KW-1185">Reference proteome</keyword>
<dbReference type="HOGENOM" id="CLU_2565775_0_0_2"/>
<sequence>MRRRALLRLIACAGIARRLEKCWEKPARGFFFLFVIFFSFRGAGGDCGLDAESGRPQLSKPKICDPAWSVPRWRYPVNRQI</sequence>
<reference evidence="1 2" key="1">
    <citation type="journal article" date="2009" name="Stand. Genomic Sci.">
        <title>Complete genome sequence of Methanocorpusculum labreanum type strain Z.</title>
        <authorList>
            <person name="Anderson I.J."/>
            <person name="Sieprawska-Lupa M."/>
            <person name="Goltsman E."/>
            <person name="Lapidus A."/>
            <person name="Copeland A."/>
            <person name="Glavina Del Rio T."/>
            <person name="Tice H."/>
            <person name="Dalin E."/>
            <person name="Barry K."/>
            <person name="Pitluck S."/>
            <person name="Hauser L."/>
            <person name="Land M."/>
            <person name="Lucas S."/>
            <person name="Richardson P."/>
            <person name="Whitman W.B."/>
            <person name="Kyrpides N.C."/>
        </authorList>
    </citation>
    <scope>NUCLEOTIDE SEQUENCE [LARGE SCALE GENOMIC DNA]</scope>
    <source>
        <strain evidence="2">ATCC 43576 / DSM 4855 / Z</strain>
    </source>
</reference>
<dbReference type="KEGG" id="mla:Mlab_0798"/>
<accession>A2SRL3</accession>
<evidence type="ECO:0000313" key="1">
    <source>
        <dbReference type="EMBL" id="ABN06969.1"/>
    </source>
</evidence>
<name>A2SRL3_METLZ</name>
<dbReference type="EMBL" id="CP000559">
    <property type="protein sequence ID" value="ABN06969.1"/>
    <property type="molecule type" value="Genomic_DNA"/>
</dbReference>